<organism evidence="2 3">
    <name type="scientific">Gossypium stocksii</name>
    <dbReference type="NCBI Taxonomy" id="47602"/>
    <lineage>
        <taxon>Eukaryota</taxon>
        <taxon>Viridiplantae</taxon>
        <taxon>Streptophyta</taxon>
        <taxon>Embryophyta</taxon>
        <taxon>Tracheophyta</taxon>
        <taxon>Spermatophyta</taxon>
        <taxon>Magnoliopsida</taxon>
        <taxon>eudicotyledons</taxon>
        <taxon>Gunneridae</taxon>
        <taxon>Pentapetalae</taxon>
        <taxon>rosids</taxon>
        <taxon>malvids</taxon>
        <taxon>Malvales</taxon>
        <taxon>Malvaceae</taxon>
        <taxon>Malvoideae</taxon>
        <taxon>Gossypium</taxon>
    </lineage>
</organism>
<protein>
    <submittedName>
        <fullName evidence="2">Uncharacterized protein</fullName>
    </submittedName>
</protein>
<proteinExistence type="predicted"/>
<feature type="compositionally biased region" description="Gly residues" evidence="1">
    <location>
        <begin position="177"/>
        <end position="186"/>
    </location>
</feature>
<comment type="caution">
    <text evidence="2">The sequence shown here is derived from an EMBL/GenBank/DDBJ whole genome shotgun (WGS) entry which is preliminary data.</text>
</comment>
<reference evidence="2 3" key="1">
    <citation type="journal article" date="2021" name="Plant Biotechnol. J.">
        <title>Multi-omics assisted identification of the key and species-specific regulatory components of drought-tolerant mechanisms in Gossypium stocksii.</title>
        <authorList>
            <person name="Yu D."/>
            <person name="Ke L."/>
            <person name="Zhang D."/>
            <person name="Wu Y."/>
            <person name="Sun Y."/>
            <person name="Mei J."/>
            <person name="Sun J."/>
            <person name="Sun Y."/>
        </authorList>
    </citation>
    <scope>NUCLEOTIDE SEQUENCE [LARGE SCALE GENOMIC DNA]</scope>
    <source>
        <strain evidence="3">cv. E1</strain>
        <tissue evidence="2">Leaf</tissue>
    </source>
</reference>
<evidence type="ECO:0000313" key="3">
    <source>
        <dbReference type="Proteomes" id="UP000828251"/>
    </source>
</evidence>
<evidence type="ECO:0000313" key="2">
    <source>
        <dbReference type="EMBL" id="KAH1039859.1"/>
    </source>
</evidence>
<keyword evidence="3" id="KW-1185">Reference proteome</keyword>
<accession>A0A9D3UFT4</accession>
<gene>
    <name evidence="2" type="ORF">J1N35_041602</name>
</gene>
<evidence type="ECO:0000256" key="1">
    <source>
        <dbReference type="SAM" id="MobiDB-lite"/>
    </source>
</evidence>
<name>A0A9D3UFT4_9ROSI</name>
<dbReference type="OrthoDB" id="1939000at2759"/>
<dbReference type="Proteomes" id="UP000828251">
    <property type="component" value="Unassembled WGS sequence"/>
</dbReference>
<sequence length="186" mass="21288">MKEQLWNFMSEFLGSMMNNLTIRDIAFEAMVTTLKEETTQLKMELTIHKATLTNGMLALGLKQQKMDAPKPKEFKGTMSARNVDNFHWRMEQYFHAMGIKDDAVRLLKKLFIPQYVKEEAWAKLSSLRNKLLFRTLAELKSFVELGLRKDKFETSKPKKTGNGRGGHKEEQDKNGNAGNGKNGDNG</sequence>
<feature type="region of interest" description="Disordered" evidence="1">
    <location>
        <begin position="151"/>
        <end position="186"/>
    </location>
</feature>
<dbReference type="AlphaFoldDB" id="A0A9D3UFT4"/>
<dbReference type="EMBL" id="JAIQCV010000012">
    <property type="protein sequence ID" value="KAH1039859.1"/>
    <property type="molecule type" value="Genomic_DNA"/>
</dbReference>